<evidence type="ECO:0000313" key="1">
    <source>
        <dbReference type="Proteomes" id="UP001652660"/>
    </source>
</evidence>
<dbReference type="OrthoDB" id="913431at2759"/>
<protein>
    <submittedName>
        <fullName evidence="2">Uncharacterized mitochondrial protein AtMg00310-like</fullName>
    </submittedName>
</protein>
<gene>
    <name evidence="2" type="primary">LOC113710076</name>
</gene>
<sequence>MVITRTKELIFGYIEDNIRRRMQNWKNKFLSSAGKEILSKSVATAMPTYTMACFKLHCKLCKEICALMANYWRGEQDNRNKIHWVSWKKMTKDKKEGGLGFKDIQSFNKALPAKQIWRIITHPNLLANKVFKAKYFSKGNIQSCKVPNNASWFWQCIMGVRGDISWGVWKRMGNGKNTKIWEDR</sequence>
<dbReference type="PANTHER" id="PTHR33116:SF86">
    <property type="entry name" value="REVERSE TRANSCRIPTASE DOMAIN-CONTAINING PROTEIN"/>
    <property type="match status" value="1"/>
</dbReference>
<proteinExistence type="predicted"/>
<dbReference type="PANTHER" id="PTHR33116">
    <property type="entry name" value="REVERSE TRANSCRIPTASE ZINC-BINDING DOMAIN-CONTAINING PROTEIN-RELATED-RELATED"/>
    <property type="match status" value="1"/>
</dbReference>
<dbReference type="AlphaFoldDB" id="A0A6P6UEW4"/>
<organism evidence="1 2">
    <name type="scientific">Coffea arabica</name>
    <name type="common">Arabian coffee</name>
    <dbReference type="NCBI Taxonomy" id="13443"/>
    <lineage>
        <taxon>Eukaryota</taxon>
        <taxon>Viridiplantae</taxon>
        <taxon>Streptophyta</taxon>
        <taxon>Embryophyta</taxon>
        <taxon>Tracheophyta</taxon>
        <taxon>Spermatophyta</taxon>
        <taxon>Magnoliopsida</taxon>
        <taxon>eudicotyledons</taxon>
        <taxon>Gunneridae</taxon>
        <taxon>Pentapetalae</taxon>
        <taxon>asterids</taxon>
        <taxon>lamiids</taxon>
        <taxon>Gentianales</taxon>
        <taxon>Rubiaceae</taxon>
        <taxon>Ixoroideae</taxon>
        <taxon>Gardenieae complex</taxon>
        <taxon>Bertiereae - Coffeeae clade</taxon>
        <taxon>Coffeeae</taxon>
        <taxon>Coffea</taxon>
    </lineage>
</organism>
<reference evidence="1" key="1">
    <citation type="journal article" date="2025" name="Foods">
        <title>Unveiling the Microbial Signatures of Arabica Coffee Cherries: Insights into Ripeness Specific Diversity, Functional Traits, and Implications for Quality and Safety.</title>
        <authorList>
            <consortium name="RefSeq"/>
            <person name="Tenea G.N."/>
            <person name="Cifuentes V."/>
            <person name="Reyes P."/>
            <person name="Cevallos-Vallejos M."/>
        </authorList>
    </citation>
    <scope>NUCLEOTIDE SEQUENCE [LARGE SCALE GENOMIC DNA]</scope>
</reference>
<dbReference type="RefSeq" id="XP_027088726.1">
    <property type="nucleotide sequence ID" value="XM_027232925.1"/>
</dbReference>
<dbReference type="GeneID" id="113710076"/>
<keyword evidence="1" id="KW-1185">Reference proteome</keyword>
<evidence type="ECO:0000313" key="2">
    <source>
        <dbReference type="RefSeq" id="XP_027088726.1"/>
    </source>
</evidence>
<name>A0A6P6UEW4_COFAR</name>
<dbReference type="Proteomes" id="UP001652660">
    <property type="component" value="Chromosome 9e"/>
</dbReference>
<accession>A0A6P6UEW4</accession>
<reference evidence="2" key="2">
    <citation type="submission" date="2025-08" db="UniProtKB">
        <authorList>
            <consortium name="RefSeq"/>
        </authorList>
    </citation>
    <scope>IDENTIFICATION</scope>
    <source>
        <tissue evidence="2">Leaves</tissue>
    </source>
</reference>